<dbReference type="GO" id="GO:0046872">
    <property type="term" value="F:metal ion binding"/>
    <property type="evidence" value="ECO:0007669"/>
    <property type="project" value="UniProtKB-KW"/>
</dbReference>
<comment type="cofactor">
    <cofactor evidence="13">
        <name>heme</name>
        <dbReference type="ChEBI" id="CHEBI:30413"/>
    </cofactor>
    <text evidence="13">Binds 2 heme groups.</text>
</comment>
<evidence type="ECO:0000256" key="4">
    <source>
        <dbReference type="ARBA" id="ARBA00022617"/>
    </source>
</evidence>
<feature type="binding site" description="covalent" evidence="13">
    <location>
        <position position="79"/>
    </location>
    <ligand>
        <name>heme c</name>
        <dbReference type="ChEBI" id="CHEBI:61717"/>
        <label>1</label>
    </ligand>
</feature>
<dbReference type="PROSITE" id="PS51007">
    <property type="entry name" value="CYTC"/>
    <property type="match status" value="1"/>
</dbReference>
<dbReference type="PIRSF" id="PIRSF000294">
    <property type="entry name" value="Cytochrome-c_peroxidase"/>
    <property type="match status" value="1"/>
</dbReference>
<dbReference type="InterPro" id="IPR036909">
    <property type="entry name" value="Cyt_c-like_dom_sf"/>
</dbReference>
<keyword evidence="10 14" id="KW-0408">Iron</keyword>
<evidence type="ECO:0000256" key="3">
    <source>
        <dbReference type="ARBA" id="ARBA00022448"/>
    </source>
</evidence>
<dbReference type="Proteomes" id="UP001055303">
    <property type="component" value="Unassembled WGS sequence"/>
</dbReference>
<evidence type="ECO:0000256" key="7">
    <source>
        <dbReference type="ARBA" id="ARBA00022764"/>
    </source>
</evidence>
<dbReference type="GO" id="GO:0004130">
    <property type="term" value="F:cytochrome-c peroxidase activity"/>
    <property type="evidence" value="ECO:0007669"/>
    <property type="project" value="TreeGrafter"/>
</dbReference>
<evidence type="ECO:0000256" key="13">
    <source>
        <dbReference type="PIRSR" id="PIRSR000294-1"/>
    </source>
</evidence>
<evidence type="ECO:0000256" key="1">
    <source>
        <dbReference type="ARBA" id="ARBA00004418"/>
    </source>
</evidence>
<keyword evidence="8" id="KW-0249">Electron transport</keyword>
<evidence type="ECO:0000256" key="9">
    <source>
        <dbReference type="ARBA" id="ARBA00023002"/>
    </source>
</evidence>
<dbReference type="GO" id="GO:0042597">
    <property type="term" value="C:periplasmic space"/>
    <property type="evidence" value="ECO:0007669"/>
    <property type="project" value="UniProtKB-SubCell"/>
</dbReference>
<comment type="subcellular location">
    <subcellularLocation>
        <location evidence="1">Periplasm</location>
    </subcellularLocation>
</comment>
<dbReference type="Pfam" id="PF03150">
    <property type="entry name" value="CCP_MauG"/>
    <property type="match status" value="1"/>
</dbReference>
<evidence type="ECO:0000256" key="5">
    <source>
        <dbReference type="ARBA" id="ARBA00022723"/>
    </source>
</evidence>
<feature type="binding site" description="axial binding residue" evidence="14">
    <location>
        <position position="226"/>
    </location>
    <ligand>
        <name>heme c</name>
        <dbReference type="ChEBI" id="CHEBI:61717"/>
        <label>2</label>
    </ligand>
    <ligandPart>
        <name>Fe</name>
        <dbReference type="ChEBI" id="CHEBI:18248"/>
    </ligandPart>
</feature>
<evidence type="ECO:0000313" key="18">
    <source>
        <dbReference type="EMBL" id="VUF14322.1"/>
    </source>
</evidence>
<dbReference type="AlphaFoldDB" id="A0A564G2I0"/>
<evidence type="ECO:0000313" key="19">
    <source>
        <dbReference type="Proteomes" id="UP000401717"/>
    </source>
</evidence>
<keyword evidence="7" id="KW-0574">Periplasm</keyword>
<keyword evidence="9 18" id="KW-0560">Oxidoreductase</keyword>
<feature type="binding site" description="covalent" evidence="13">
    <location>
        <position position="225"/>
    </location>
    <ligand>
        <name>heme c</name>
        <dbReference type="ChEBI" id="CHEBI:61717"/>
        <label>2</label>
    </ligand>
</feature>
<evidence type="ECO:0000259" key="16">
    <source>
        <dbReference type="PROSITE" id="PS51007"/>
    </source>
</evidence>
<evidence type="ECO:0000256" key="12">
    <source>
        <dbReference type="ARBA" id="ARBA00073576"/>
    </source>
</evidence>
<sequence>MAWKIGTAAAVTLVIAGVAGSALPGPAAQRAEWREGYRTPAAIPFPEDNPYSSAKAELGRRLFFDPVLSVDRDRSCATCHVPDLAWADGRPRAQSKQGGDLDLHTPSLLNVAWQDGPLGWDGKFRTLEAVPFGPIIAPGNMGLSEAEAVRRLAAEPDYRAAFAAAFPDPTVTRPRIEAALATFQRLIVSTPAPFDRWIAGNEGAIPEAAKRGFDLFNGRANCAACHSGWSFSDGSFHDIGVGRDGDIGRGRLKPNSLALRYAFKTPTLRDVAQRGSYMHDGSLTSLEAVIDLYDRGGIDRPSRSREIRPLTLSAGEKADLLAFLRTLTAGPSTAPAVAELTETPPTP</sequence>
<keyword evidence="3" id="KW-0813">Transport</keyword>
<comment type="pathway">
    <text evidence="2">One-carbon metabolism; methylamine degradation.</text>
</comment>
<evidence type="ECO:0000256" key="6">
    <source>
        <dbReference type="ARBA" id="ARBA00022729"/>
    </source>
</evidence>
<protein>
    <recommendedName>
        <fullName evidence="12">Methylamine utilization protein MauG</fullName>
    </recommendedName>
</protein>
<dbReference type="SUPFAM" id="SSF46626">
    <property type="entry name" value="Cytochrome c"/>
    <property type="match status" value="2"/>
</dbReference>
<comment type="PTM">
    <text evidence="13">Binds 2 heme groups per subunit.</text>
</comment>
<keyword evidence="20" id="KW-1185">Reference proteome</keyword>
<gene>
    <name evidence="18" type="primary">ccp</name>
    <name evidence="17" type="ORF">IFDJLNFL_1425</name>
    <name evidence="18" type="ORF">MTDSW087_04041</name>
</gene>
<dbReference type="RefSeq" id="WP_144766690.1">
    <property type="nucleotide sequence ID" value="NZ_BPQI01000031.1"/>
</dbReference>
<dbReference type="GO" id="GO:0009055">
    <property type="term" value="F:electron transfer activity"/>
    <property type="evidence" value="ECO:0007669"/>
    <property type="project" value="InterPro"/>
</dbReference>
<feature type="binding site" description="covalent" evidence="13">
    <location>
        <position position="222"/>
    </location>
    <ligand>
        <name>heme c</name>
        <dbReference type="ChEBI" id="CHEBI:61717"/>
        <label>2</label>
    </ligand>
</feature>
<dbReference type="InterPro" id="IPR004852">
    <property type="entry name" value="Di-haem_cyt_c_peroxidsae"/>
</dbReference>
<evidence type="ECO:0000256" key="11">
    <source>
        <dbReference type="ARBA" id="ARBA00058991"/>
    </source>
</evidence>
<feature type="chain" id="PRO_5021865096" description="Methylamine utilization protein MauG" evidence="15">
    <location>
        <begin position="25"/>
        <end position="347"/>
    </location>
</feature>
<feature type="binding site" description="axial binding residue" evidence="14">
    <location>
        <position position="80"/>
    </location>
    <ligand>
        <name>heme c</name>
        <dbReference type="ChEBI" id="CHEBI:61717"/>
        <label>1</label>
    </ligand>
    <ligandPart>
        <name>Fe</name>
        <dbReference type="ChEBI" id="CHEBI:18248"/>
    </ligandPart>
</feature>
<comment type="function">
    <text evidence="11">Involved in methylamine metabolism. Essential for the maturation of the beta subunit of MADH, presumably via a step in the biosynthesis of tryptophan tryptophylquinone (TTQ), the cofactor of MADH.</text>
</comment>
<proteinExistence type="predicted"/>
<evidence type="ECO:0000313" key="20">
    <source>
        <dbReference type="Proteomes" id="UP001055303"/>
    </source>
</evidence>
<dbReference type="OrthoDB" id="9805202at2"/>
<dbReference type="EMBL" id="BPQI01000031">
    <property type="protein sequence ID" value="GJD55538.1"/>
    <property type="molecule type" value="Genomic_DNA"/>
</dbReference>
<evidence type="ECO:0000256" key="2">
    <source>
        <dbReference type="ARBA" id="ARBA00004856"/>
    </source>
</evidence>
<dbReference type="Gene3D" id="1.10.760.10">
    <property type="entry name" value="Cytochrome c-like domain"/>
    <property type="match status" value="2"/>
</dbReference>
<organism evidence="18 19">
    <name type="scientific">Methylobacterium dankookense</name>
    <dbReference type="NCBI Taxonomy" id="560405"/>
    <lineage>
        <taxon>Bacteria</taxon>
        <taxon>Pseudomonadati</taxon>
        <taxon>Pseudomonadota</taxon>
        <taxon>Alphaproteobacteria</taxon>
        <taxon>Hyphomicrobiales</taxon>
        <taxon>Methylobacteriaceae</taxon>
        <taxon>Methylobacterium</taxon>
    </lineage>
</organism>
<reference evidence="17" key="3">
    <citation type="submission" date="2021-08" db="EMBL/GenBank/DDBJ databases">
        <authorList>
            <person name="Tani A."/>
            <person name="Ola A."/>
            <person name="Ogura Y."/>
            <person name="Katsura K."/>
            <person name="Hayashi T."/>
        </authorList>
    </citation>
    <scope>NUCLEOTIDE SEQUENCE</scope>
    <source>
        <strain evidence="17">DSM 22415</strain>
    </source>
</reference>
<feature type="binding site" description="covalent" evidence="13">
    <location>
        <position position="76"/>
    </location>
    <ligand>
        <name>heme c</name>
        <dbReference type="ChEBI" id="CHEBI:61717"/>
        <label>1</label>
    </ligand>
</feature>
<reference evidence="18 19" key="1">
    <citation type="submission" date="2019-06" db="EMBL/GenBank/DDBJ databases">
        <authorList>
            <person name="Rodrigo-Torres L."/>
            <person name="Arahal R. D."/>
            <person name="Lucena T."/>
        </authorList>
    </citation>
    <scope>NUCLEOTIDE SEQUENCE [LARGE SCALE GENOMIC DNA]</scope>
    <source>
        <strain evidence="18 19">SW08-7</strain>
    </source>
</reference>
<dbReference type="PANTHER" id="PTHR30600:SF13">
    <property type="entry name" value="METHYLAMINE UTILIZATION PROTEIN"/>
    <property type="match status" value="1"/>
</dbReference>
<evidence type="ECO:0000256" key="14">
    <source>
        <dbReference type="PIRSR" id="PIRSR000294-2"/>
    </source>
</evidence>
<feature type="domain" description="Cytochrome c" evidence="16">
    <location>
        <begin position="207"/>
        <end position="328"/>
    </location>
</feature>
<keyword evidence="6 15" id="KW-0732">Signal</keyword>
<evidence type="ECO:0000313" key="17">
    <source>
        <dbReference type="EMBL" id="GJD55538.1"/>
    </source>
</evidence>
<dbReference type="InterPro" id="IPR026259">
    <property type="entry name" value="MauG/Cytc_peroxidase"/>
</dbReference>
<dbReference type="GO" id="GO:0020037">
    <property type="term" value="F:heme binding"/>
    <property type="evidence" value="ECO:0007669"/>
    <property type="project" value="InterPro"/>
</dbReference>
<keyword evidence="18" id="KW-0575">Peroxidase</keyword>
<feature type="signal peptide" evidence="15">
    <location>
        <begin position="1"/>
        <end position="24"/>
    </location>
</feature>
<reference evidence="17" key="2">
    <citation type="journal article" date="2021" name="Front. Microbiol.">
        <title>Comprehensive Comparative Genomics and Phenotyping of Methylobacterium Species.</title>
        <authorList>
            <person name="Alessa O."/>
            <person name="Ogura Y."/>
            <person name="Fujitani Y."/>
            <person name="Takami H."/>
            <person name="Hayashi T."/>
            <person name="Sahin N."/>
            <person name="Tani A."/>
        </authorList>
    </citation>
    <scope>NUCLEOTIDE SEQUENCE</scope>
    <source>
        <strain evidence="17">DSM 22415</strain>
    </source>
</reference>
<evidence type="ECO:0000256" key="10">
    <source>
        <dbReference type="ARBA" id="ARBA00023004"/>
    </source>
</evidence>
<keyword evidence="4 13" id="KW-0349">Heme</keyword>
<dbReference type="InterPro" id="IPR051395">
    <property type="entry name" value="Cytochrome_c_Peroxidase/MauG"/>
</dbReference>
<accession>A0A564G2I0</accession>
<keyword evidence="5 14" id="KW-0479">Metal-binding</keyword>
<dbReference type="InterPro" id="IPR009056">
    <property type="entry name" value="Cyt_c-like_dom"/>
</dbReference>
<dbReference type="EMBL" id="CABFVH010000031">
    <property type="protein sequence ID" value="VUF14322.1"/>
    <property type="molecule type" value="Genomic_DNA"/>
</dbReference>
<dbReference type="PANTHER" id="PTHR30600">
    <property type="entry name" value="CYTOCHROME C PEROXIDASE-RELATED"/>
    <property type="match status" value="1"/>
</dbReference>
<evidence type="ECO:0000256" key="15">
    <source>
        <dbReference type="SAM" id="SignalP"/>
    </source>
</evidence>
<dbReference type="Proteomes" id="UP000401717">
    <property type="component" value="Unassembled WGS sequence"/>
</dbReference>
<evidence type="ECO:0000256" key="8">
    <source>
        <dbReference type="ARBA" id="ARBA00022982"/>
    </source>
</evidence>
<name>A0A564G2I0_9HYPH</name>
<dbReference type="FunFam" id="1.10.760.10:FF:000019">
    <property type="entry name" value="Di-heme cytochrome C peroxidase"/>
    <property type="match status" value="1"/>
</dbReference>